<evidence type="ECO:0000313" key="3">
    <source>
        <dbReference type="Proteomes" id="UP001303701"/>
    </source>
</evidence>
<evidence type="ECO:0000256" key="1">
    <source>
        <dbReference type="SAM" id="Phobius"/>
    </source>
</evidence>
<dbReference type="RefSeq" id="WP_066247382.1">
    <property type="nucleotide sequence ID" value="NZ_CP134501.1"/>
</dbReference>
<name>A0ABY9W906_9BACI</name>
<dbReference type="Proteomes" id="UP001303701">
    <property type="component" value="Chromosome"/>
</dbReference>
<feature type="transmembrane region" description="Helical" evidence="1">
    <location>
        <begin position="7"/>
        <end position="30"/>
    </location>
</feature>
<organism evidence="2 3">
    <name type="scientific">Aeribacillus composti</name>
    <dbReference type="NCBI Taxonomy" id="1868734"/>
    <lineage>
        <taxon>Bacteria</taxon>
        <taxon>Bacillati</taxon>
        <taxon>Bacillota</taxon>
        <taxon>Bacilli</taxon>
        <taxon>Bacillales</taxon>
        <taxon>Bacillaceae</taxon>
        <taxon>Aeribacillus</taxon>
    </lineage>
</organism>
<keyword evidence="3" id="KW-1185">Reference proteome</keyword>
<accession>A0ABY9W906</accession>
<evidence type="ECO:0000313" key="2">
    <source>
        <dbReference type="EMBL" id="WNF32615.1"/>
    </source>
</evidence>
<protein>
    <submittedName>
        <fullName evidence="2">Uncharacterized protein</fullName>
    </submittedName>
</protein>
<sequence>MKTTYKRVISVIMMILITVAFVLIMVGYPMPSKNAHPPCEQLPSVQEVAKALDDHQDFVKKIENIGKNIQVEVGQPCSDDSDRALIEVTYDSKDEEESIRELIKNSEGLGVPIYLVKR</sequence>
<reference evidence="2 3" key="1">
    <citation type="submission" date="2023-09" db="EMBL/GenBank/DDBJ databases">
        <title>Different Types of Thermotolerant Ring-Cleaving Dioxygenases derived from Aeribacillus composti HB-1 applied for multiple aromatic hydrocarbons removal.</title>
        <authorList>
            <person name="Cao L."/>
            <person name="Li M."/>
            <person name="Ma T."/>
        </authorList>
    </citation>
    <scope>NUCLEOTIDE SEQUENCE [LARGE SCALE GENOMIC DNA]</scope>
    <source>
        <strain evidence="2 3">HB-1</strain>
    </source>
</reference>
<gene>
    <name evidence="2" type="ORF">RI196_15440</name>
</gene>
<dbReference type="EMBL" id="CP134501">
    <property type="protein sequence ID" value="WNF32615.1"/>
    <property type="molecule type" value="Genomic_DNA"/>
</dbReference>
<keyword evidence="1" id="KW-0812">Transmembrane</keyword>
<proteinExistence type="predicted"/>
<dbReference type="GeneID" id="301127387"/>
<keyword evidence="1" id="KW-1133">Transmembrane helix</keyword>
<keyword evidence="1" id="KW-0472">Membrane</keyword>